<sequence length="276" mass="33433">MDGQKTLFWEDPWLVQEPLAAIYPRIYLNSTKKQTRIHSMGQWNEGEWNWDFGWRRNWLGRDSEQWEDLQRRLQGLQFDSHKKDYWKWLPGNTQAYTVKSTYGELLSWKVGSEEVPFLKELWSLKIPPKAKILTWRMYFEGLPTIDNLKKRNIQIAQNEERCKFCLEETETTTHLFFHCSKVDQVWKLCYKWANFNTVLPANAIQHFQQLPGHSYKNKQASRWKIMWATAVYNIWMTRNNNIFRGQGVDTQQLEQKIRFTTWSWLKMDKDFPFNYV</sequence>
<evidence type="ECO:0000313" key="3">
    <source>
        <dbReference type="Proteomes" id="UP000075243"/>
    </source>
</evidence>
<dbReference type="InterPro" id="IPR026960">
    <property type="entry name" value="RVT-Znf"/>
</dbReference>
<feature type="domain" description="Reverse transcriptase zinc-binding" evidence="1">
    <location>
        <begin position="96"/>
        <end position="186"/>
    </location>
</feature>
<evidence type="ECO:0000259" key="1">
    <source>
        <dbReference type="Pfam" id="PF13966"/>
    </source>
</evidence>
<reference evidence="2 3" key="1">
    <citation type="journal article" date="2012" name="Nat. Biotechnol.">
        <title>Draft genome sequence of pigeonpea (Cajanus cajan), an orphan legume crop of resource-poor farmers.</title>
        <authorList>
            <person name="Varshney R.K."/>
            <person name="Chen W."/>
            <person name="Li Y."/>
            <person name="Bharti A.K."/>
            <person name="Saxena R.K."/>
            <person name="Schlueter J.A."/>
            <person name="Donoghue M.T."/>
            <person name="Azam S."/>
            <person name="Fan G."/>
            <person name="Whaley A.M."/>
            <person name="Farmer A.D."/>
            <person name="Sheridan J."/>
            <person name="Iwata A."/>
            <person name="Tuteja R."/>
            <person name="Penmetsa R.V."/>
            <person name="Wu W."/>
            <person name="Upadhyaya H.D."/>
            <person name="Yang S.P."/>
            <person name="Shah T."/>
            <person name="Saxena K.B."/>
            <person name="Michael T."/>
            <person name="McCombie W.R."/>
            <person name="Yang B."/>
            <person name="Zhang G."/>
            <person name="Yang H."/>
            <person name="Wang J."/>
            <person name="Spillane C."/>
            <person name="Cook D.R."/>
            <person name="May G.D."/>
            <person name="Xu X."/>
            <person name="Jackson S.A."/>
        </authorList>
    </citation>
    <scope>NUCLEOTIDE SEQUENCE [LARGE SCALE GENOMIC DNA]</scope>
    <source>
        <strain evidence="3">cv. Asha</strain>
    </source>
</reference>
<dbReference type="PANTHER" id="PTHR36617:SF16">
    <property type="entry name" value="OS04G0516500 PROTEIN"/>
    <property type="match status" value="1"/>
</dbReference>
<organism evidence="2 3">
    <name type="scientific">Cajanus cajan</name>
    <name type="common">Pigeon pea</name>
    <name type="synonym">Cajanus indicus</name>
    <dbReference type="NCBI Taxonomy" id="3821"/>
    <lineage>
        <taxon>Eukaryota</taxon>
        <taxon>Viridiplantae</taxon>
        <taxon>Streptophyta</taxon>
        <taxon>Embryophyta</taxon>
        <taxon>Tracheophyta</taxon>
        <taxon>Spermatophyta</taxon>
        <taxon>Magnoliopsida</taxon>
        <taxon>eudicotyledons</taxon>
        <taxon>Gunneridae</taxon>
        <taxon>Pentapetalae</taxon>
        <taxon>rosids</taxon>
        <taxon>fabids</taxon>
        <taxon>Fabales</taxon>
        <taxon>Fabaceae</taxon>
        <taxon>Papilionoideae</taxon>
        <taxon>50 kb inversion clade</taxon>
        <taxon>NPAAA clade</taxon>
        <taxon>indigoferoid/millettioid clade</taxon>
        <taxon>Phaseoleae</taxon>
        <taxon>Cajanus</taxon>
    </lineage>
</organism>
<protein>
    <recommendedName>
        <fullName evidence="1">Reverse transcriptase zinc-binding domain-containing protein</fullName>
    </recommendedName>
</protein>
<gene>
    <name evidence="2" type="ORF">KK1_016197</name>
</gene>
<evidence type="ECO:0000313" key="2">
    <source>
        <dbReference type="EMBL" id="KYP61689.1"/>
    </source>
</evidence>
<dbReference type="Pfam" id="PF13966">
    <property type="entry name" value="zf-RVT"/>
    <property type="match status" value="1"/>
</dbReference>
<dbReference type="AlphaFoldDB" id="A0A151T3S4"/>
<proteinExistence type="predicted"/>
<dbReference type="PANTHER" id="PTHR36617">
    <property type="entry name" value="PROTEIN, PUTATIVE-RELATED"/>
    <property type="match status" value="1"/>
</dbReference>
<dbReference type="OMA" id="PRIYLNS"/>
<accession>A0A151T3S4</accession>
<dbReference type="Proteomes" id="UP000075243">
    <property type="component" value="Chromosome 8"/>
</dbReference>
<dbReference type="Gramene" id="C.cajan_15735.t">
    <property type="protein sequence ID" value="C.cajan_15735.t.cds1"/>
    <property type="gene ID" value="C.cajan_15735"/>
</dbReference>
<keyword evidence="3" id="KW-1185">Reference proteome</keyword>
<dbReference type="EMBL" id="CM003610">
    <property type="protein sequence ID" value="KYP61689.1"/>
    <property type="molecule type" value="Genomic_DNA"/>
</dbReference>
<name>A0A151T3S4_CAJCA</name>